<dbReference type="EMBL" id="BKCG01000003">
    <property type="protein sequence ID" value="GER59435.1"/>
    <property type="molecule type" value="Genomic_DNA"/>
</dbReference>
<evidence type="ECO:0000256" key="1">
    <source>
        <dbReference type="ARBA" id="ARBA00008226"/>
    </source>
</evidence>
<dbReference type="PIRSF" id="PIRSF001549">
    <property type="entry name" value="His-tRNA_synth"/>
    <property type="match status" value="1"/>
</dbReference>
<sequence>MDAIKSCFTTYGFAPIETPSFENSDTLMGKYGEEGDRLIFKILNSGDFLRKVDDALYTAKDSGKMTPKISEKALRYDLTVPFARYVVQHQNEITFPFKRYQIQPVWRADRPQKGRFREFFQCDADVVGSKSLWQEVELVQLYDAVFTKLNLNGVTIKMNNRKILSGIAEVIGAEDKLIDFTVALDKLDKIGEEGVKKEMREKEISEEAITKVQPLFEMTGTAKEQLDAIAALLASSQTGMQGVEELNFIVENVAALGLETAQLAIDVTLARGLNYYTGAIFEVSAPEGVSMGSIGGGGRYDDLTGIFGMKDVSGVGISFGLDRIYLVLEELNLFPETASANTKVLFINFGEKESLYALKAIKRLRAAGINAELYPDKAKMGKQMGYADKRDIKFSVLAGDNEIAAETFTLKNMKSGEQDVVDFKTLLIKLQ</sequence>
<evidence type="ECO:0000256" key="6">
    <source>
        <dbReference type="ARBA" id="ARBA00022840"/>
    </source>
</evidence>
<evidence type="ECO:0000259" key="12">
    <source>
        <dbReference type="PROSITE" id="PS50862"/>
    </source>
</evidence>
<comment type="subcellular location">
    <subcellularLocation>
        <location evidence="10">Cytoplasm</location>
    </subcellularLocation>
</comment>
<protein>
    <recommendedName>
        <fullName evidence="10">Histidine--tRNA ligase</fullName>
        <ecNumber evidence="10">6.1.1.21</ecNumber>
    </recommendedName>
    <alternativeName>
        <fullName evidence="10">Histidyl-tRNA synthetase</fullName>
        <shortName evidence="10">HisRS</shortName>
    </alternativeName>
</protein>
<comment type="similarity">
    <text evidence="1 10">Belongs to the class-II aminoacyl-tRNA synthetase family.</text>
</comment>
<comment type="subunit">
    <text evidence="2 10">Homodimer.</text>
</comment>
<evidence type="ECO:0000256" key="7">
    <source>
        <dbReference type="ARBA" id="ARBA00022917"/>
    </source>
</evidence>
<dbReference type="CDD" id="cd00859">
    <property type="entry name" value="HisRS_anticodon"/>
    <property type="match status" value="1"/>
</dbReference>
<keyword evidence="8 10" id="KW-0030">Aminoacyl-tRNA synthetase</keyword>
<comment type="catalytic activity">
    <reaction evidence="9 10">
        <text>tRNA(His) + L-histidine + ATP = L-histidyl-tRNA(His) + AMP + diphosphate + H(+)</text>
        <dbReference type="Rhea" id="RHEA:17313"/>
        <dbReference type="Rhea" id="RHEA-COMP:9665"/>
        <dbReference type="Rhea" id="RHEA-COMP:9689"/>
        <dbReference type="ChEBI" id="CHEBI:15378"/>
        <dbReference type="ChEBI" id="CHEBI:30616"/>
        <dbReference type="ChEBI" id="CHEBI:33019"/>
        <dbReference type="ChEBI" id="CHEBI:57595"/>
        <dbReference type="ChEBI" id="CHEBI:78442"/>
        <dbReference type="ChEBI" id="CHEBI:78527"/>
        <dbReference type="ChEBI" id="CHEBI:456215"/>
        <dbReference type="EC" id="6.1.1.21"/>
    </reaction>
</comment>
<keyword evidence="4 10" id="KW-0436">Ligase</keyword>
<dbReference type="PANTHER" id="PTHR11476:SF7">
    <property type="entry name" value="HISTIDINE--TRNA LIGASE"/>
    <property type="match status" value="1"/>
</dbReference>
<dbReference type="InterPro" id="IPR006195">
    <property type="entry name" value="aa-tRNA-synth_II"/>
</dbReference>
<reference evidence="13 14" key="1">
    <citation type="submission" date="2019-08" db="EMBL/GenBank/DDBJ databases">
        <title>Draft genome sequence of Ulvibacter marinus type strain NBRC 109484.</title>
        <authorList>
            <person name="Kawano K."/>
            <person name="Ushijima N."/>
            <person name="Kihara M."/>
            <person name="Itoh H."/>
        </authorList>
    </citation>
    <scope>NUCLEOTIDE SEQUENCE [LARGE SCALE GENOMIC DNA]</scope>
    <source>
        <strain evidence="13 14">NBRC 109484</strain>
    </source>
</reference>
<dbReference type="FunFam" id="3.30.930.10:FF:000093">
    <property type="entry name" value="Histidine--tRNA ligase"/>
    <property type="match status" value="1"/>
</dbReference>
<evidence type="ECO:0000313" key="13">
    <source>
        <dbReference type="EMBL" id="GER59435.1"/>
    </source>
</evidence>
<feature type="binding site" evidence="11">
    <location>
        <position position="107"/>
    </location>
    <ligand>
        <name>L-histidine</name>
        <dbReference type="ChEBI" id="CHEBI:57595"/>
    </ligand>
</feature>
<dbReference type="EC" id="6.1.1.21" evidence="10"/>
<dbReference type="GO" id="GO:0004821">
    <property type="term" value="F:histidine-tRNA ligase activity"/>
    <property type="evidence" value="ECO:0007669"/>
    <property type="project" value="UniProtKB-UniRule"/>
</dbReference>
<keyword evidence="7 10" id="KW-0648">Protein biosynthesis</keyword>
<dbReference type="Gene3D" id="3.30.930.10">
    <property type="entry name" value="Bira Bifunctional Protein, Domain 2"/>
    <property type="match status" value="1"/>
</dbReference>
<organism evidence="13 14">
    <name type="scientific">Patiriisocius marinus</name>
    <dbReference type="NCBI Taxonomy" id="1397112"/>
    <lineage>
        <taxon>Bacteria</taxon>
        <taxon>Pseudomonadati</taxon>
        <taxon>Bacteroidota</taxon>
        <taxon>Flavobacteriia</taxon>
        <taxon>Flavobacteriales</taxon>
        <taxon>Flavobacteriaceae</taxon>
        <taxon>Patiriisocius</taxon>
    </lineage>
</organism>
<name>A0A5J4IP62_9FLAO</name>
<dbReference type="AlphaFoldDB" id="A0A5J4IP62"/>
<dbReference type="NCBIfam" id="TIGR00442">
    <property type="entry name" value="hisS"/>
    <property type="match status" value="1"/>
</dbReference>
<feature type="binding site" evidence="11">
    <location>
        <position position="121"/>
    </location>
    <ligand>
        <name>L-histidine</name>
        <dbReference type="ChEBI" id="CHEBI:57595"/>
    </ligand>
</feature>
<keyword evidence="14" id="KW-1185">Reference proteome</keyword>
<feature type="binding site" evidence="11">
    <location>
        <begin position="77"/>
        <end position="79"/>
    </location>
    <ligand>
        <name>L-histidine</name>
        <dbReference type="ChEBI" id="CHEBI:57595"/>
    </ligand>
</feature>
<evidence type="ECO:0000256" key="11">
    <source>
        <dbReference type="PIRSR" id="PIRSR001549-1"/>
    </source>
</evidence>
<dbReference type="InterPro" id="IPR045864">
    <property type="entry name" value="aa-tRNA-synth_II/BPL/LPL"/>
</dbReference>
<dbReference type="GO" id="GO:0005524">
    <property type="term" value="F:ATP binding"/>
    <property type="evidence" value="ECO:0007669"/>
    <property type="project" value="UniProtKB-UniRule"/>
</dbReference>
<dbReference type="CDD" id="cd00773">
    <property type="entry name" value="HisRS-like_core"/>
    <property type="match status" value="1"/>
</dbReference>
<dbReference type="Pfam" id="PF03129">
    <property type="entry name" value="HGTP_anticodon"/>
    <property type="match status" value="1"/>
</dbReference>
<dbReference type="Gene3D" id="3.40.50.800">
    <property type="entry name" value="Anticodon-binding domain"/>
    <property type="match status" value="1"/>
</dbReference>
<dbReference type="InterPro" id="IPR033656">
    <property type="entry name" value="HisRS_anticodon"/>
</dbReference>
<evidence type="ECO:0000256" key="9">
    <source>
        <dbReference type="ARBA" id="ARBA00047639"/>
    </source>
</evidence>
<dbReference type="Proteomes" id="UP000326509">
    <property type="component" value="Unassembled WGS sequence"/>
</dbReference>
<feature type="binding site" evidence="11">
    <location>
        <position position="125"/>
    </location>
    <ligand>
        <name>L-histidine</name>
        <dbReference type="ChEBI" id="CHEBI:57595"/>
    </ligand>
</feature>
<feature type="binding site" evidence="11">
    <location>
        <begin position="275"/>
        <end position="276"/>
    </location>
    <ligand>
        <name>L-histidine</name>
        <dbReference type="ChEBI" id="CHEBI:57595"/>
    </ligand>
</feature>
<proteinExistence type="inferred from homology"/>
<dbReference type="GO" id="GO:0005737">
    <property type="term" value="C:cytoplasm"/>
    <property type="evidence" value="ECO:0007669"/>
    <property type="project" value="UniProtKB-SubCell"/>
</dbReference>
<dbReference type="SUPFAM" id="SSF55681">
    <property type="entry name" value="Class II aaRS and biotin synthetases"/>
    <property type="match status" value="1"/>
</dbReference>
<evidence type="ECO:0000256" key="3">
    <source>
        <dbReference type="ARBA" id="ARBA00022490"/>
    </source>
</evidence>
<dbReference type="InterPro" id="IPR004154">
    <property type="entry name" value="Anticodon-bd"/>
</dbReference>
<evidence type="ECO:0000313" key="14">
    <source>
        <dbReference type="Proteomes" id="UP000326509"/>
    </source>
</evidence>
<dbReference type="HAMAP" id="MF_00127">
    <property type="entry name" value="His_tRNA_synth"/>
    <property type="match status" value="1"/>
</dbReference>
<dbReference type="PROSITE" id="PS50862">
    <property type="entry name" value="AA_TRNA_LIGASE_II"/>
    <property type="match status" value="1"/>
</dbReference>
<gene>
    <name evidence="10 13" type="primary">hisS</name>
    <name evidence="13" type="ORF">ULMA_15430</name>
</gene>
<dbReference type="PANTHER" id="PTHR11476">
    <property type="entry name" value="HISTIDYL-TRNA SYNTHETASE"/>
    <property type="match status" value="1"/>
</dbReference>
<feature type="domain" description="Aminoacyl-transfer RNA synthetases class-II family profile" evidence="12">
    <location>
        <begin position="1"/>
        <end position="375"/>
    </location>
</feature>
<evidence type="ECO:0000256" key="8">
    <source>
        <dbReference type="ARBA" id="ARBA00023146"/>
    </source>
</evidence>
<dbReference type="InterPro" id="IPR036621">
    <property type="entry name" value="Anticodon-bd_dom_sf"/>
</dbReference>
<dbReference type="SUPFAM" id="SSF52954">
    <property type="entry name" value="Class II aaRS ABD-related"/>
    <property type="match status" value="1"/>
</dbReference>
<accession>A0A5J4IP62</accession>
<keyword evidence="3 10" id="KW-0963">Cytoplasm</keyword>
<dbReference type="InterPro" id="IPR041715">
    <property type="entry name" value="HisRS-like_core"/>
</dbReference>
<feature type="binding site" evidence="11">
    <location>
        <position position="271"/>
    </location>
    <ligand>
        <name>L-histidine</name>
        <dbReference type="ChEBI" id="CHEBI:57595"/>
    </ligand>
</feature>
<keyword evidence="5 10" id="KW-0547">Nucleotide-binding</keyword>
<evidence type="ECO:0000256" key="2">
    <source>
        <dbReference type="ARBA" id="ARBA00011738"/>
    </source>
</evidence>
<comment type="caution">
    <text evidence="13">The sequence shown here is derived from an EMBL/GenBank/DDBJ whole genome shotgun (WGS) entry which is preliminary data.</text>
</comment>
<keyword evidence="6 10" id="KW-0067">ATP-binding</keyword>
<dbReference type="GO" id="GO:0006427">
    <property type="term" value="P:histidyl-tRNA aminoacylation"/>
    <property type="evidence" value="ECO:0007669"/>
    <property type="project" value="UniProtKB-UniRule"/>
</dbReference>
<evidence type="ECO:0000256" key="4">
    <source>
        <dbReference type="ARBA" id="ARBA00022598"/>
    </source>
</evidence>
<dbReference type="Pfam" id="PF13393">
    <property type="entry name" value="tRNA-synt_His"/>
    <property type="match status" value="1"/>
</dbReference>
<dbReference type="InterPro" id="IPR015807">
    <property type="entry name" value="His-tRNA-ligase"/>
</dbReference>
<dbReference type="InterPro" id="IPR004516">
    <property type="entry name" value="HisRS/HisZ"/>
</dbReference>
<evidence type="ECO:0000256" key="10">
    <source>
        <dbReference type="HAMAP-Rule" id="MF_00127"/>
    </source>
</evidence>
<evidence type="ECO:0000256" key="5">
    <source>
        <dbReference type="ARBA" id="ARBA00022741"/>
    </source>
</evidence>